<keyword evidence="6 7" id="KW-0472">Membrane</keyword>
<feature type="compositionally biased region" description="Basic and acidic residues" evidence="8">
    <location>
        <begin position="279"/>
        <end position="301"/>
    </location>
</feature>
<comment type="catalytic activity">
    <reaction evidence="7">
        <text>L-cysteinyl-[prolipoprotein] + a 1,2-diacyl-sn-glycero-3-phospho-(1'-sn-glycerol) = an S-1,2-diacyl-sn-glyceryl-L-cysteinyl-[prolipoprotein] + sn-glycerol 1-phosphate + H(+)</text>
        <dbReference type="Rhea" id="RHEA:56712"/>
        <dbReference type="Rhea" id="RHEA-COMP:14679"/>
        <dbReference type="Rhea" id="RHEA-COMP:14680"/>
        <dbReference type="ChEBI" id="CHEBI:15378"/>
        <dbReference type="ChEBI" id="CHEBI:29950"/>
        <dbReference type="ChEBI" id="CHEBI:57685"/>
        <dbReference type="ChEBI" id="CHEBI:64716"/>
        <dbReference type="ChEBI" id="CHEBI:140658"/>
        <dbReference type="EC" id="2.5.1.145"/>
    </reaction>
</comment>
<dbReference type="RefSeq" id="WP_035949564.1">
    <property type="nucleotide sequence ID" value="NZ_BMEA01000001.1"/>
</dbReference>
<feature type="transmembrane region" description="Helical" evidence="7">
    <location>
        <begin position="253"/>
        <end position="271"/>
    </location>
</feature>
<dbReference type="Proteomes" id="UP000628079">
    <property type="component" value="Unassembled WGS sequence"/>
</dbReference>
<dbReference type="PANTHER" id="PTHR30589:SF0">
    <property type="entry name" value="PHOSPHATIDYLGLYCEROL--PROLIPOPROTEIN DIACYLGLYCERYL TRANSFERASE"/>
    <property type="match status" value="1"/>
</dbReference>
<feature type="transmembrane region" description="Helical" evidence="7">
    <location>
        <begin position="54"/>
        <end position="76"/>
    </location>
</feature>
<comment type="similarity">
    <text evidence="1 7">Belongs to the Lgt family.</text>
</comment>
<evidence type="ECO:0000313" key="10">
    <source>
        <dbReference type="Proteomes" id="UP000628079"/>
    </source>
</evidence>
<evidence type="ECO:0000313" key="9">
    <source>
        <dbReference type="EMBL" id="GGB67757.1"/>
    </source>
</evidence>
<dbReference type="InterPro" id="IPR001640">
    <property type="entry name" value="Lgt"/>
</dbReference>
<reference evidence="9" key="2">
    <citation type="submission" date="2020-09" db="EMBL/GenBank/DDBJ databases">
        <authorList>
            <person name="Sun Q."/>
            <person name="Zhou Y."/>
        </authorList>
    </citation>
    <scope>NUCLEOTIDE SEQUENCE</scope>
    <source>
        <strain evidence="9">CGMCC 1.10749</strain>
    </source>
</reference>
<dbReference type="Pfam" id="PF01790">
    <property type="entry name" value="LGT"/>
    <property type="match status" value="1"/>
</dbReference>
<feature type="binding site" evidence="7">
    <location>
        <position position="144"/>
    </location>
    <ligand>
        <name>a 1,2-diacyl-sn-glycero-3-phospho-(1'-sn-glycerol)</name>
        <dbReference type="ChEBI" id="CHEBI:64716"/>
    </ligand>
</feature>
<evidence type="ECO:0000256" key="2">
    <source>
        <dbReference type="ARBA" id="ARBA00022475"/>
    </source>
</evidence>
<comment type="function">
    <text evidence="7">Catalyzes the transfer of the diacylglyceryl group from phosphatidylglycerol to the sulfhydryl group of the N-terminal cysteine of a prolipoprotein, the first step in the formation of mature lipoproteins.</text>
</comment>
<keyword evidence="2 7" id="KW-1003">Cell membrane</keyword>
<dbReference type="GO" id="GO:0008961">
    <property type="term" value="F:phosphatidylglycerol-prolipoprotein diacylglyceryl transferase activity"/>
    <property type="evidence" value="ECO:0007669"/>
    <property type="project" value="UniProtKB-UniRule"/>
</dbReference>
<gene>
    <name evidence="9" type="primary">lgt2</name>
    <name evidence="7" type="synonym">lgt</name>
    <name evidence="9" type="ORF">GCM10011314_03750</name>
</gene>
<protein>
    <recommendedName>
        <fullName evidence="7">Phosphatidylglycerol--prolipoprotein diacylglyceryl transferase</fullName>
        <ecNumber evidence="7">2.5.1.145</ecNumber>
    </recommendedName>
</protein>
<accession>A0A8H9FQ19</accession>
<dbReference type="UniPathway" id="UPA00664"/>
<feature type="transmembrane region" description="Helical" evidence="7">
    <location>
        <begin position="96"/>
        <end position="118"/>
    </location>
</feature>
<evidence type="ECO:0000256" key="7">
    <source>
        <dbReference type="HAMAP-Rule" id="MF_01147"/>
    </source>
</evidence>
<feature type="transmembrane region" description="Helical" evidence="7">
    <location>
        <begin position="125"/>
        <end position="143"/>
    </location>
</feature>
<evidence type="ECO:0000256" key="8">
    <source>
        <dbReference type="SAM" id="MobiDB-lite"/>
    </source>
</evidence>
<proteinExistence type="inferred from homology"/>
<feature type="transmembrane region" description="Helical" evidence="7">
    <location>
        <begin position="223"/>
        <end position="241"/>
    </location>
</feature>
<feature type="transmembrane region" description="Helical" evidence="7">
    <location>
        <begin position="24"/>
        <end position="42"/>
    </location>
</feature>
<sequence length="307" mass="33269">MTALVPAVIPSPTAGVLHLGPLPIRGYALCILLGIVVAVWLTDRRMRTRGGEPGQVLDVAAYAVVAGILGGRLYHVITTPDPYWGENGRPLDALKIWEGGLGIWGAVALGALGAWIGCRRVGVRFLDFADAAAPGVAIAQGIGRWGNWFNNELYGGPTDLPWGLTIHEWDNGAGRAVRDASGDPVVLGTFHPTFLYEFFWVMLLAAVLLLVDRRFSLARGQLFGLYVAGYPIGRIIIEKMRTDEAELILGQRLNVWTSILVFLIGVAVFVHTGRRARSEGRDEPVDADRSGDVDRNGRESDADTSTM</sequence>
<dbReference type="EMBL" id="BMEA01000001">
    <property type="protein sequence ID" value="GGB67757.1"/>
    <property type="molecule type" value="Genomic_DNA"/>
</dbReference>
<dbReference type="GO" id="GO:0042158">
    <property type="term" value="P:lipoprotein biosynthetic process"/>
    <property type="evidence" value="ECO:0007669"/>
    <property type="project" value="UniProtKB-UniRule"/>
</dbReference>
<comment type="subcellular location">
    <subcellularLocation>
        <location evidence="7">Cell membrane</location>
        <topology evidence="7">Multi-pass membrane protein</topology>
    </subcellularLocation>
</comment>
<keyword evidence="5 7" id="KW-1133">Transmembrane helix</keyword>
<evidence type="ECO:0000256" key="3">
    <source>
        <dbReference type="ARBA" id="ARBA00022679"/>
    </source>
</evidence>
<dbReference type="HAMAP" id="MF_01147">
    <property type="entry name" value="Lgt"/>
    <property type="match status" value="1"/>
</dbReference>
<evidence type="ECO:0000256" key="1">
    <source>
        <dbReference type="ARBA" id="ARBA00007150"/>
    </source>
</evidence>
<feature type="transmembrane region" description="Helical" evidence="7">
    <location>
        <begin position="194"/>
        <end position="211"/>
    </location>
</feature>
<organism evidence="9 10">
    <name type="scientific">Knoellia flava</name>
    <dbReference type="NCBI Taxonomy" id="913969"/>
    <lineage>
        <taxon>Bacteria</taxon>
        <taxon>Bacillati</taxon>
        <taxon>Actinomycetota</taxon>
        <taxon>Actinomycetes</taxon>
        <taxon>Micrococcales</taxon>
        <taxon>Intrasporangiaceae</taxon>
        <taxon>Knoellia</taxon>
    </lineage>
</organism>
<evidence type="ECO:0000256" key="4">
    <source>
        <dbReference type="ARBA" id="ARBA00022692"/>
    </source>
</evidence>
<dbReference type="NCBIfam" id="TIGR00544">
    <property type="entry name" value="lgt"/>
    <property type="match status" value="1"/>
</dbReference>
<name>A0A8H9FQ19_9MICO</name>
<keyword evidence="4 7" id="KW-0812">Transmembrane</keyword>
<evidence type="ECO:0000256" key="5">
    <source>
        <dbReference type="ARBA" id="ARBA00022989"/>
    </source>
</evidence>
<keyword evidence="3 7" id="KW-0808">Transferase</keyword>
<dbReference type="PROSITE" id="PS01311">
    <property type="entry name" value="LGT"/>
    <property type="match status" value="1"/>
</dbReference>
<evidence type="ECO:0000256" key="6">
    <source>
        <dbReference type="ARBA" id="ARBA00023136"/>
    </source>
</evidence>
<reference evidence="9" key="1">
    <citation type="journal article" date="2014" name="Int. J. Syst. Evol. Microbiol.">
        <title>Complete genome sequence of Corynebacterium casei LMG S-19264T (=DSM 44701T), isolated from a smear-ripened cheese.</title>
        <authorList>
            <consortium name="US DOE Joint Genome Institute (JGI-PGF)"/>
            <person name="Walter F."/>
            <person name="Albersmeier A."/>
            <person name="Kalinowski J."/>
            <person name="Ruckert C."/>
        </authorList>
    </citation>
    <scope>NUCLEOTIDE SEQUENCE</scope>
    <source>
        <strain evidence="9">CGMCC 1.10749</strain>
    </source>
</reference>
<feature type="region of interest" description="Disordered" evidence="8">
    <location>
        <begin position="279"/>
        <end position="307"/>
    </location>
</feature>
<keyword evidence="9" id="KW-0449">Lipoprotein</keyword>
<dbReference type="GO" id="GO:0005886">
    <property type="term" value="C:plasma membrane"/>
    <property type="evidence" value="ECO:0007669"/>
    <property type="project" value="UniProtKB-SubCell"/>
</dbReference>
<dbReference type="PANTHER" id="PTHR30589">
    <property type="entry name" value="PROLIPOPROTEIN DIACYLGLYCERYL TRANSFERASE"/>
    <property type="match status" value="1"/>
</dbReference>
<comment type="pathway">
    <text evidence="7">Protein modification; lipoprotein biosynthesis (diacylglyceryl transfer).</text>
</comment>
<comment type="caution">
    <text evidence="9">The sequence shown here is derived from an EMBL/GenBank/DDBJ whole genome shotgun (WGS) entry which is preliminary data.</text>
</comment>
<dbReference type="AlphaFoldDB" id="A0A8H9FQ19"/>
<dbReference type="EC" id="2.5.1.145" evidence="7"/>